<dbReference type="InterPro" id="IPR001356">
    <property type="entry name" value="HD"/>
</dbReference>
<dbReference type="Gene3D" id="1.10.10.60">
    <property type="entry name" value="Homeodomain-like"/>
    <property type="match status" value="1"/>
</dbReference>
<keyword evidence="2 3" id="KW-0238">DNA-binding</keyword>
<feature type="domain" description="Homeobox" evidence="5">
    <location>
        <begin position="1"/>
        <end position="36"/>
    </location>
</feature>
<dbReference type="Pfam" id="PF00046">
    <property type="entry name" value="Homeodomain"/>
    <property type="match status" value="1"/>
</dbReference>
<dbReference type="AlphaFoldDB" id="Q8VWU8"/>
<evidence type="ECO:0000259" key="5">
    <source>
        <dbReference type="PROSITE" id="PS50071"/>
    </source>
</evidence>
<keyword evidence="2 3" id="KW-0539">Nucleus</keyword>
<evidence type="ECO:0000256" key="4">
    <source>
        <dbReference type="SAM" id="MobiDB-lite"/>
    </source>
</evidence>
<dbReference type="GO" id="GO:0003677">
    <property type="term" value="F:DNA binding"/>
    <property type="evidence" value="ECO:0007669"/>
    <property type="project" value="UniProtKB-UniRule"/>
</dbReference>
<feature type="compositionally biased region" description="Polar residues" evidence="4">
    <location>
        <begin position="64"/>
        <end position="83"/>
    </location>
</feature>
<organism evidence="6">
    <name type="scientific">Narcissus pseudonarcissus</name>
    <name type="common">Daffodil</name>
    <dbReference type="NCBI Taxonomy" id="39639"/>
    <lineage>
        <taxon>Eukaryota</taxon>
        <taxon>Viridiplantae</taxon>
        <taxon>Streptophyta</taxon>
        <taxon>Embryophyta</taxon>
        <taxon>Tracheophyta</taxon>
        <taxon>Spermatophyta</taxon>
        <taxon>Magnoliopsida</taxon>
        <taxon>Liliopsida</taxon>
        <taxon>Asparagales</taxon>
        <taxon>Amaryllidaceae</taxon>
        <taxon>Amaryllidoideae</taxon>
        <taxon>Narcissus</taxon>
    </lineage>
</organism>
<dbReference type="PROSITE" id="PS50071">
    <property type="entry name" value="HOMEOBOX_2"/>
    <property type="match status" value="1"/>
</dbReference>
<dbReference type="GO" id="GO:0005634">
    <property type="term" value="C:nucleus"/>
    <property type="evidence" value="ECO:0007669"/>
    <property type="project" value="UniProtKB-SubCell"/>
</dbReference>
<protein>
    <submittedName>
        <fullName evidence="6">Putative homeobox-containing protein</fullName>
    </submittedName>
</protein>
<dbReference type="InterPro" id="IPR044559">
    <property type="entry name" value="WOX13-like"/>
</dbReference>
<evidence type="ECO:0000256" key="2">
    <source>
        <dbReference type="PROSITE-ProRule" id="PRU00108"/>
    </source>
</evidence>
<dbReference type="EMBL" id="AF462199">
    <property type="protein sequence ID" value="AAL69362.1"/>
    <property type="molecule type" value="mRNA"/>
</dbReference>
<name>Q8VWU8_NARPS</name>
<proteinExistence type="evidence at transcript level"/>
<dbReference type="CDD" id="cd00086">
    <property type="entry name" value="homeodomain"/>
    <property type="match status" value="1"/>
</dbReference>
<feature type="non-terminal residue" evidence="6">
    <location>
        <position position="1"/>
    </location>
</feature>
<feature type="non-terminal residue" evidence="6">
    <location>
        <position position="95"/>
    </location>
</feature>
<evidence type="ECO:0000256" key="1">
    <source>
        <dbReference type="ARBA" id="ARBA00004123"/>
    </source>
</evidence>
<evidence type="ECO:0000256" key="3">
    <source>
        <dbReference type="RuleBase" id="RU000682"/>
    </source>
</evidence>
<dbReference type="InterPro" id="IPR009057">
    <property type="entry name" value="Homeodomain-like_sf"/>
</dbReference>
<dbReference type="SUPFAM" id="SSF46689">
    <property type="entry name" value="Homeodomain-like"/>
    <property type="match status" value="1"/>
</dbReference>
<comment type="subcellular location">
    <subcellularLocation>
        <location evidence="1 2 3">Nucleus</location>
    </subcellularLocation>
</comment>
<feature type="DNA-binding region" description="Homeobox" evidence="2">
    <location>
        <begin position="3"/>
        <end position="37"/>
    </location>
</feature>
<accession>Q8VWU8</accession>
<dbReference type="PANTHER" id="PTHR46777">
    <property type="entry name" value="WUSCHEL-RELATED HOMEOBOX 13"/>
    <property type="match status" value="1"/>
</dbReference>
<dbReference type="GO" id="GO:0003700">
    <property type="term" value="F:DNA-binding transcription factor activity"/>
    <property type="evidence" value="ECO:0007669"/>
    <property type="project" value="InterPro"/>
</dbReference>
<feature type="region of interest" description="Disordered" evidence="4">
    <location>
        <begin position="34"/>
        <end position="95"/>
    </location>
</feature>
<evidence type="ECO:0000313" key="6">
    <source>
        <dbReference type="EMBL" id="AAL69362.1"/>
    </source>
</evidence>
<keyword evidence="2 3" id="KW-0371">Homeobox</keyword>
<dbReference type="PANTHER" id="PTHR46777:SF5">
    <property type="entry name" value="WUSCHEL-RELATED HOMEOBOX 13"/>
    <property type="match status" value="1"/>
</dbReference>
<reference evidence="6" key="1">
    <citation type="journal article" date="2002" name="Plant Sci.">
        <title>Identification of genes associated with perianth senescence in daffodil (Narcissus pseudonarcissus L. 'Dutch Master').</title>
        <authorList>
            <person name="Hunter D.A."/>
            <person name="Steele B.C."/>
            <person name="Reid M.S."/>
        </authorList>
    </citation>
    <scope>NUCLEOTIDE SEQUENCE</scope>
    <source>
        <tissue evidence="6">4-day old flower tepal</tissue>
    </source>
</reference>
<sequence length="95" mass="10877">KQKIKEITLKLVQHGQLSETNVYNWFQNRRARSKRKQATVLPNNNEPEAEAEFDSPPSERIVKSNDNNIELSSDSKSPISPDQMSLYENMLCSPS</sequence>